<dbReference type="Pfam" id="PF01098">
    <property type="entry name" value="FTSW_RODA_SPOVE"/>
    <property type="match status" value="1"/>
</dbReference>
<keyword evidence="5 6" id="KW-0472">Membrane</keyword>
<reference evidence="7 8" key="1">
    <citation type="journal article" date="2015" name="Nature">
        <title>rRNA introns, odd ribosomes, and small enigmatic genomes across a large radiation of phyla.</title>
        <authorList>
            <person name="Brown C.T."/>
            <person name="Hug L.A."/>
            <person name="Thomas B.C."/>
            <person name="Sharon I."/>
            <person name="Castelle C.J."/>
            <person name="Singh A."/>
            <person name="Wilkins M.J."/>
            <person name="Williams K.H."/>
            <person name="Banfield J.F."/>
        </authorList>
    </citation>
    <scope>NUCLEOTIDE SEQUENCE [LARGE SCALE GENOMIC DNA]</scope>
</reference>
<evidence type="ECO:0000313" key="8">
    <source>
        <dbReference type="Proteomes" id="UP000034048"/>
    </source>
</evidence>
<organism evidence="7 8">
    <name type="scientific">Candidatus Falkowbacteria bacterium GW2011_GWA2_39_24</name>
    <dbReference type="NCBI Taxonomy" id="1618634"/>
    <lineage>
        <taxon>Bacteria</taxon>
        <taxon>Candidatus Falkowiibacteriota</taxon>
    </lineage>
</organism>
<feature type="transmembrane region" description="Helical" evidence="6">
    <location>
        <begin position="319"/>
        <end position="341"/>
    </location>
</feature>
<keyword evidence="3" id="KW-0133">Cell shape</keyword>
<evidence type="ECO:0000256" key="5">
    <source>
        <dbReference type="ARBA" id="ARBA00023136"/>
    </source>
</evidence>
<dbReference type="GO" id="GO:0008360">
    <property type="term" value="P:regulation of cell shape"/>
    <property type="evidence" value="ECO:0007669"/>
    <property type="project" value="UniProtKB-KW"/>
</dbReference>
<dbReference type="PROSITE" id="PS00428">
    <property type="entry name" value="FTSW_RODA_SPOVE"/>
    <property type="match status" value="1"/>
</dbReference>
<feature type="transmembrane region" description="Helical" evidence="6">
    <location>
        <begin position="62"/>
        <end position="78"/>
    </location>
</feature>
<accession>A0A0G0NLY6</accession>
<comment type="subcellular location">
    <subcellularLocation>
        <location evidence="1">Membrane</location>
        <topology evidence="1">Multi-pass membrane protein</topology>
    </subcellularLocation>
</comment>
<dbReference type="GO" id="GO:0015648">
    <property type="term" value="F:lipid-linked peptidoglycan transporter activity"/>
    <property type="evidence" value="ECO:0007669"/>
    <property type="project" value="TreeGrafter"/>
</dbReference>
<dbReference type="InterPro" id="IPR001182">
    <property type="entry name" value="FtsW/RodA"/>
</dbReference>
<evidence type="ECO:0000256" key="4">
    <source>
        <dbReference type="ARBA" id="ARBA00022989"/>
    </source>
</evidence>
<dbReference type="GO" id="GO:0032153">
    <property type="term" value="C:cell division site"/>
    <property type="evidence" value="ECO:0007669"/>
    <property type="project" value="TreeGrafter"/>
</dbReference>
<feature type="transmembrane region" description="Helical" evidence="6">
    <location>
        <begin position="36"/>
        <end position="55"/>
    </location>
</feature>
<comment type="caution">
    <text evidence="7">The sequence shown here is derived from an EMBL/GenBank/DDBJ whole genome shotgun (WGS) entry which is preliminary data.</text>
</comment>
<protein>
    <submittedName>
        <fullName evidence="7">Rod shape-determining protein RodA</fullName>
    </submittedName>
</protein>
<evidence type="ECO:0000256" key="6">
    <source>
        <dbReference type="SAM" id="Phobius"/>
    </source>
</evidence>
<feature type="transmembrane region" description="Helical" evidence="6">
    <location>
        <begin position="148"/>
        <end position="165"/>
    </location>
</feature>
<gene>
    <name evidence="7" type="ORF">UT42_C0037G0003</name>
</gene>
<dbReference type="GO" id="GO:0051301">
    <property type="term" value="P:cell division"/>
    <property type="evidence" value="ECO:0007669"/>
    <property type="project" value="InterPro"/>
</dbReference>
<feature type="transmembrane region" description="Helical" evidence="6">
    <location>
        <begin position="286"/>
        <end position="307"/>
    </location>
</feature>
<dbReference type="InterPro" id="IPR018365">
    <property type="entry name" value="Cell_cycle_FtsW-rel_CS"/>
</dbReference>
<dbReference type="PANTHER" id="PTHR30474">
    <property type="entry name" value="CELL CYCLE PROTEIN"/>
    <property type="match status" value="1"/>
</dbReference>
<dbReference type="PANTHER" id="PTHR30474:SF1">
    <property type="entry name" value="PEPTIDOGLYCAN GLYCOSYLTRANSFERASE MRDB"/>
    <property type="match status" value="1"/>
</dbReference>
<dbReference type="GO" id="GO:0005886">
    <property type="term" value="C:plasma membrane"/>
    <property type="evidence" value="ECO:0007669"/>
    <property type="project" value="TreeGrafter"/>
</dbReference>
<evidence type="ECO:0000313" key="7">
    <source>
        <dbReference type="EMBL" id="KKR13826.1"/>
    </source>
</evidence>
<evidence type="ECO:0000256" key="3">
    <source>
        <dbReference type="ARBA" id="ARBA00022960"/>
    </source>
</evidence>
<dbReference type="Proteomes" id="UP000034048">
    <property type="component" value="Unassembled WGS sequence"/>
</dbReference>
<keyword evidence="2 6" id="KW-0812">Transmembrane</keyword>
<sequence>MMLSVLLLVCLGLVELYSISAGQSGAEVLNFTKQLLFVGFGLLLMIILVVVDYYFFFSHSNFLYLFGLLILLAVLFFGDPVHGTKSWFNIWGLGLQPVELVKFILIIFLARYFSAVYISDNPGRHLVVTGLGTLAFISLVLLQPDLGSASILLAIWLLMMILIGLPKRYLLLMATAFVLVSIIFWNLFLKDYQKQRIISFAQPSATLQKDYNVNQSMIAIGAGQLLGKGLGSGSQSQLRFLPEANTDFIFAVIAEELGLVGVIVVLLCFSLFFYRVMVNLPKINNDFGIFFMLGGAGLLFIEMFINIGMNMGLLPVVGIALPFLSYGGSAMISNLIIIGVMQSIVVRSKLKNY</sequence>
<dbReference type="AlphaFoldDB" id="A0A0G0NLY6"/>
<dbReference type="EMBL" id="LBWS01000037">
    <property type="protein sequence ID" value="KKR13826.1"/>
    <property type="molecule type" value="Genomic_DNA"/>
</dbReference>
<evidence type="ECO:0000256" key="2">
    <source>
        <dbReference type="ARBA" id="ARBA00022692"/>
    </source>
</evidence>
<evidence type="ECO:0000256" key="1">
    <source>
        <dbReference type="ARBA" id="ARBA00004141"/>
    </source>
</evidence>
<name>A0A0G0NLY6_9BACT</name>
<keyword evidence="4 6" id="KW-1133">Transmembrane helix</keyword>
<proteinExistence type="predicted"/>
<feature type="transmembrane region" description="Helical" evidence="6">
    <location>
        <begin position="125"/>
        <end position="142"/>
    </location>
</feature>
<feature type="transmembrane region" description="Helical" evidence="6">
    <location>
        <begin position="170"/>
        <end position="188"/>
    </location>
</feature>
<feature type="transmembrane region" description="Helical" evidence="6">
    <location>
        <begin position="90"/>
        <end position="113"/>
    </location>
</feature>
<feature type="transmembrane region" description="Helical" evidence="6">
    <location>
        <begin position="248"/>
        <end position="274"/>
    </location>
</feature>